<evidence type="ECO:0000313" key="3">
    <source>
        <dbReference type="Proteomes" id="UP000199701"/>
    </source>
</evidence>
<dbReference type="OrthoDB" id="43070at2"/>
<dbReference type="RefSeq" id="WP_092455938.1">
    <property type="nucleotide sequence ID" value="NZ_FOJI01000014.1"/>
</dbReference>
<accession>A0A1I0REC7</accession>
<dbReference type="PROSITE" id="PS51781">
    <property type="entry name" value="SH3B"/>
    <property type="match status" value="1"/>
</dbReference>
<dbReference type="InterPro" id="IPR032179">
    <property type="entry name" value="Cry22Aa_Ig-like"/>
</dbReference>
<dbReference type="AlphaFoldDB" id="A0A1I0REC7"/>
<dbReference type="InterPro" id="IPR003646">
    <property type="entry name" value="SH3-like_bac-type"/>
</dbReference>
<reference evidence="2 3" key="1">
    <citation type="submission" date="2016-10" db="EMBL/GenBank/DDBJ databases">
        <authorList>
            <person name="de Groot N.N."/>
        </authorList>
    </citation>
    <scope>NUCLEOTIDE SEQUENCE [LARGE SCALE GENOMIC DNA]</scope>
    <source>
        <strain evidence="2 3">DSM 9179</strain>
    </source>
</reference>
<dbReference type="PROSITE" id="PS51257">
    <property type="entry name" value="PROKAR_LIPOPROTEIN"/>
    <property type="match status" value="1"/>
</dbReference>
<gene>
    <name evidence="2" type="ORF">SAMN05421659_11470</name>
</gene>
<dbReference type="Proteomes" id="UP000199701">
    <property type="component" value="Unassembled WGS sequence"/>
</dbReference>
<evidence type="ECO:0000259" key="1">
    <source>
        <dbReference type="PROSITE" id="PS51781"/>
    </source>
</evidence>
<dbReference type="Gene3D" id="2.60.40.10">
    <property type="entry name" value="Immunoglobulins"/>
    <property type="match status" value="1"/>
</dbReference>
<dbReference type="STRING" id="99656.SAMN05421659_11470"/>
<feature type="domain" description="SH3b" evidence="1">
    <location>
        <begin position="139"/>
        <end position="204"/>
    </location>
</feature>
<dbReference type="Pfam" id="PF16403">
    <property type="entry name" value="Bact_surface_Ig-like"/>
    <property type="match status" value="1"/>
</dbReference>
<dbReference type="SMART" id="SM00287">
    <property type="entry name" value="SH3b"/>
    <property type="match status" value="1"/>
</dbReference>
<dbReference type="Pfam" id="PF08239">
    <property type="entry name" value="SH3_3"/>
    <property type="match status" value="1"/>
</dbReference>
<protein>
    <recommendedName>
        <fullName evidence="1">SH3b domain-containing protein</fullName>
    </recommendedName>
</protein>
<name>A0A1I0REC7_9FIRM</name>
<keyword evidence="3" id="KW-1185">Reference proteome</keyword>
<dbReference type="Gene3D" id="2.30.30.40">
    <property type="entry name" value="SH3 Domains"/>
    <property type="match status" value="1"/>
</dbReference>
<proteinExistence type="predicted"/>
<organism evidence="2 3">
    <name type="scientific">[Clostridium] fimetarium</name>
    <dbReference type="NCBI Taxonomy" id="99656"/>
    <lineage>
        <taxon>Bacteria</taxon>
        <taxon>Bacillati</taxon>
        <taxon>Bacillota</taxon>
        <taxon>Clostridia</taxon>
        <taxon>Lachnospirales</taxon>
        <taxon>Lachnospiraceae</taxon>
    </lineage>
</organism>
<dbReference type="EMBL" id="FOJI01000014">
    <property type="protein sequence ID" value="SEW38962.1"/>
    <property type="molecule type" value="Genomic_DNA"/>
</dbReference>
<sequence>MNRNRKIAIGAATLVVGATTIGMVSCYSTKAHENISSIVEMQSNASATTIATVADKIQPQILGVSDKSAEQGTPIDLMLGISALDNIDGDITSKLNVSGADFTTFGTQEITYTVTDISGNTSIVKSSLVVTEKILFECDYIRYITADSLSIRDNHSTEAGLITSVGYRDAVTVIATVKDTNWVRVRLSNGTEGYCINDYLSESQPAVKVVVTPTPTVATPVAPSNCTSNCSTDCTSDCTLIPRSQNCPTGNPNGVGW</sequence>
<evidence type="ECO:0000313" key="2">
    <source>
        <dbReference type="EMBL" id="SEW38962.1"/>
    </source>
</evidence>
<dbReference type="InterPro" id="IPR013783">
    <property type="entry name" value="Ig-like_fold"/>
</dbReference>